<gene>
    <name evidence="2" type="ORF">DP939_12325</name>
</gene>
<feature type="transmembrane region" description="Helical" evidence="1">
    <location>
        <begin position="24"/>
        <end position="44"/>
    </location>
</feature>
<organism evidence="2 3">
    <name type="scientific">Spongiactinospora rosea</name>
    <dbReference type="NCBI Taxonomy" id="2248750"/>
    <lineage>
        <taxon>Bacteria</taxon>
        <taxon>Bacillati</taxon>
        <taxon>Actinomycetota</taxon>
        <taxon>Actinomycetes</taxon>
        <taxon>Streptosporangiales</taxon>
        <taxon>Streptosporangiaceae</taxon>
        <taxon>Spongiactinospora</taxon>
    </lineage>
</organism>
<proteinExistence type="predicted"/>
<keyword evidence="1" id="KW-0472">Membrane</keyword>
<comment type="caution">
    <text evidence="2">The sequence shown here is derived from an EMBL/GenBank/DDBJ whole genome shotgun (WGS) entry which is preliminary data.</text>
</comment>
<keyword evidence="3" id="KW-1185">Reference proteome</keyword>
<name>A0A366LZZ8_9ACTN</name>
<dbReference type="AlphaFoldDB" id="A0A366LZZ8"/>
<sequence length="96" mass="10311">MTGLAVLAVLETFVIVGDPPGPVVVLLAAFVIAVAGATLTVQVVQRGRARRAHAERARTRAASRAWFLTSVLDPEAARRVLRDSPPETRNEACRHS</sequence>
<evidence type="ECO:0000256" key="1">
    <source>
        <dbReference type="SAM" id="Phobius"/>
    </source>
</evidence>
<dbReference type="RefSeq" id="WP_113980809.1">
    <property type="nucleotide sequence ID" value="NZ_QMEY01000004.1"/>
</dbReference>
<accession>A0A366LZZ8</accession>
<keyword evidence="1" id="KW-0812">Transmembrane</keyword>
<evidence type="ECO:0000313" key="3">
    <source>
        <dbReference type="Proteomes" id="UP000253303"/>
    </source>
</evidence>
<dbReference type="EMBL" id="QMEY01000004">
    <property type="protein sequence ID" value="RBQ19535.1"/>
    <property type="molecule type" value="Genomic_DNA"/>
</dbReference>
<protein>
    <submittedName>
        <fullName evidence="2">Uncharacterized protein</fullName>
    </submittedName>
</protein>
<keyword evidence="1" id="KW-1133">Transmembrane helix</keyword>
<evidence type="ECO:0000313" key="2">
    <source>
        <dbReference type="EMBL" id="RBQ19535.1"/>
    </source>
</evidence>
<dbReference type="Proteomes" id="UP000253303">
    <property type="component" value="Unassembled WGS sequence"/>
</dbReference>
<reference evidence="2 3" key="1">
    <citation type="submission" date="2018-06" db="EMBL/GenBank/DDBJ databases">
        <title>Sphaerisporangium craniellae sp. nov., isolated from a marine sponge in the South China Sea.</title>
        <authorList>
            <person name="Li L."/>
        </authorList>
    </citation>
    <scope>NUCLEOTIDE SEQUENCE [LARGE SCALE GENOMIC DNA]</scope>
    <source>
        <strain evidence="2 3">LHW63015</strain>
    </source>
</reference>